<proteinExistence type="predicted"/>
<dbReference type="EMBL" id="JAVHJS010000007">
    <property type="protein sequence ID" value="KAK2852963.1"/>
    <property type="molecule type" value="Genomic_DNA"/>
</dbReference>
<reference evidence="1" key="1">
    <citation type="submission" date="2023-08" db="EMBL/GenBank/DDBJ databases">
        <title>Pelteobagrus vachellii genome.</title>
        <authorList>
            <person name="Liu H."/>
        </authorList>
    </citation>
    <scope>NUCLEOTIDE SEQUENCE</scope>
    <source>
        <strain evidence="1">PRFRI_2022a</strain>
        <tissue evidence="1">Muscle</tissue>
    </source>
</reference>
<comment type="caution">
    <text evidence="1">The sequence shown here is derived from an EMBL/GenBank/DDBJ whole genome shotgun (WGS) entry which is preliminary data.</text>
</comment>
<sequence>MENRAETWGSILSNVLSHHLALFRAGKKVEISALLHELPVKYITEHVMWEKDNAGAMGRLTPTINSP</sequence>
<gene>
    <name evidence="1" type="ORF">Q7C36_008164</name>
</gene>
<protein>
    <submittedName>
        <fullName evidence="1">Uncharacterized protein</fullName>
    </submittedName>
</protein>
<organism evidence="1 2">
    <name type="scientific">Tachysurus vachellii</name>
    <name type="common">Darkbarbel catfish</name>
    <name type="synonym">Pelteobagrus vachellii</name>
    <dbReference type="NCBI Taxonomy" id="175792"/>
    <lineage>
        <taxon>Eukaryota</taxon>
        <taxon>Metazoa</taxon>
        <taxon>Chordata</taxon>
        <taxon>Craniata</taxon>
        <taxon>Vertebrata</taxon>
        <taxon>Euteleostomi</taxon>
        <taxon>Actinopterygii</taxon>
        <taxon>Neopterygii</taxon>
        <taxon>Teleostei</taxon>
        <taxon>Ostariophysi</taxon>
        <taxon>Siluriformes</taxon>
        <taxon>Bagridae</taxon>
        <taxon>Tachysurus</taxon>
    </lineage>
</organism>
<evidence type="ECO:0000313" key="2">
    <source>
        <dbReference type="Proteomes" id="UP001187315"/>
    </source>
</evidence>
<keyword evidence="2" id="KW-1185">Reference proteome</keyword>
<dbReference type="Proteomes" id="UP001187315">
    <property type="component" value="Unassembled WGS sequence"/>
</dbReference>
<evidence type="ECO:0000313" key="1">
    <source>
        <dbReference type="EMBL" id="KAK2852963.1"/>
    </source>
</evidence>
<accession>A0AA88N6R0</accession>
<name>A0AA88N6R0_TACVA</name>
<dbReference type="AlphaFoldDB" id="A0AA88N6R0"/>